<dbReference type="Pfam" id="PF02604">
    <property type="entry name" value="PhdYeFM_antitox"/>
    <property type="match status" value="1"/>
</dbReference>
<dbReference type="RefSeq" id="WP_013325935.1">
    <property type="nucleotide sequence ID" value="NC_014506.1"/>
</dbReference>
<dbReference type="SUPFAM" id="SSF143120">
    <property type="entry name" value="YefM-like"/>
    <property type="match status" value="1"/>
</dbReference>
<comment type="similarity">
    <text evidence="1 2">Belongs to the phD/YefM antitoxin family.</text>
</comment>
<proteinExistence type="inferred from homology"/>
<name>E0UT76_SULAO</name>
<dbReference type="NCBIfam" id="TIGR01552">
    <property type="entry name" value="phd_fam"/>
    <property type="match status" value="1"/>
</dbReference>
<sequence>MHKISASELKQNSMRLQEALRDDLLITKRDKPFVVVMDYEKYKKIQNTQDEWSFWSDNEIDNFGKIAIGLSKNNFDDEDEDYSQW</sequence>
<dbReference type="AlphaFoldDB" id="E0UT76"/>
<keyword evidence="4" id="KW-1185">Reference proteome</keyword>
<evidence type="ECO:0000313" key="4">
    <source>
        <dbReference type="Proteomes" id="UP000007803"/>
    </source>
</evidence>
<gene>
    <name evidence="3" type="ordered locus">Saut_0130</name>
</gene>
<dbReference type="HOGENOM" id="CLU_2511443_0_0_7"/>
<evidence type="ECO:0000256" key="1">
    <source>
        <dbReference type="ARBA" id="ARBA00009981"/>
    </source>
</evidence>
<protein>
    <recommendedName>
        <fullName evidence="2">Antitoxin</fullName>
    </recommendedName>
</protein>
<dbReference type="EMBL" id="CP002205">
    <property type="protein sequence ID" value="ADN08179.1"/>
    <property type="molecule type" value="Genomic_DNA"/>
</dbReference>
<evidence type="ECO:0000256" key="2">
    <source>
        <dbReference type="RuleBase" id="RU362080"/>
    </source>
</evidence>
<dbReference type="KEGG" id="sua:Saut_0130"/>
<evidence type="ECO:0000313" key="3">
    <source>
        <dbReference type="EMBL" id="ADN08179.1"/>
    </source>
</evidence>
<dbReference type="OrthoDB" id="48142at2"/>
<dbReference type="STRING" id="563040.Saut_0130"/>
<accession>E0UT76</accession>
<comment type="function">
    <text evidence="2">Antitoxin component of a type II toxin-antitoxin (TA) system.</text>
</comment>
<dbReference type="InterPro" id="IPR036165">
    <property type="entry name" value="YefM-like_sf"/>
</dbReference>
<reference evidence="4" key="1">
    <citation type="journal article" date="2010" name="Stand. Genomic Sci.">
        <title>Complete genome sequence of Sulfurimonas autotrophica type strain (OK10).</title>
        <authorList>
            <person name="Sikorski J."/>
            <person name="Munk C."/>
            <person name="Lapidus A."/>
            <person name="Djao O."/>
            <person name="Lucas S."/>
            <person name="Glavina Del Rio T."/>
            <person name="Nolan M."/>
            <person name="Tice H."/>
            <person name="Han C."/>
            <person name="Cheng J."/>
            <person name="Tapia R."/>
            <person name="Goodwin L."/>
            <person name="Pitluck S."/>
            <person name="Liolios K."/>
            <person name="Ivanova N."/>
            <person name="Mavromatis K."/>
            <person name="Mikhailova N."/>
            <person name="Pati A."/>
            <person name="Sims D."/>
            <person name="Meincke L."/>
            <person name="Brettin T."/>
            <person name="Detter J."/>
            <person name="Chen A."/>
            <person name="Palaniappan K."/>
            <person name="Land M."/>
            <person name="Hauser L."/>
            <person name="Chang Y."/>
            <person name="Jeffries C."/>
            <person name="Rohde M."/>
            <person name="Lang E."/>
            <person name="Spring S."/>
            <person name="Goker M."/>
            <person name="Woyke T."/>
            <person name="Bristow J."/>
            <person name="Eisen J."/>
            <person name="Markowitz V."/>
            <person name="Hugenholtz P."/>
            <person name="Kyrpides N."/>
            <person name="Klenk H."/>
        </authorList>
    </citation>
    <scope>NUCLEOTIDE SEQUENCE [LARGE SCALE GENOMIC DNA]</scope>
    <source>
        <strain evidence="4">ATCC BAA-671 / DSM 16294 / JCM 11897 / OK10</strain>
    </source>
</reference>
<dbReference type="Proteomes" id="UP000007803">
    <property type="component" value="Chromosome"/>
</dbReference>
<dbReference type="InterPro" id="IPR006442">
    <property type="entry name" value="Antitoxin_Phd/YefM"/>
</dbReference>
<organism evidence="3 4">
    <name type="scientific">Sulfurimonas autotrophica (strain ATCC BAA-671 / DSM 16294 / JCM 11897 / OK10)</name>
    <dbReference type="NCBI Taxonomy" id="563040"/>
    <lineage>
        <taxon>Bacteria</taxon>
        <taxon>Pseudomonadati</taxon>
        <taxon>Campylobacterota</taxon>
        <taxon>Epsilonproteobacteria</taxon>
        <taxon>Campylobacterales</taxon>
        <taxon>Sulfurimonadaceae</taxon>
        <taxon>Sulfurimonas</taxon>
    </lineage>
</organism>